<feature type="non-terminal residue" evidence="2">
    <location>
        <position position="1"/>
    </location>
</feature>
<dbReference type="Proteomes" id="UP000623967">
    <property type="component" value="Unassembled WGS sequence"/>
</dbReference>
<evidence type="ECO:0000259" key="1">
    <source>
        <dbReference type="Pfam" id="PF01471"/>
    </source>
</evidence>
<dbReference type="InterPro" id="IPR036366">
    <property type="entry name" value="PGBDSf"/>
</dbReference>
<evidence type="ECO:0000313" key="2">
    <source>
        <dbReference type="EMBL" id="MBL4955204.1"/>
    </source>
</evidence>
<sequence length="60" mass="6778">MHDSNVKLIQEALNKYFGKKVVTVDGYYGNQTANTVRLFQGKKGLTKDGIVGKNTWNKLF</sequence>
<accession>A0ABS1TVZ2</accession>
<proteinExistence type="predicted"/>
<dbReference type="InterPro" id="IPR036365">
    <property type="entry name" value="PGBD-like_sf"/>
</dbReference>
<evidence type="ECO:0000313" key="3">
    <source>
        <dbReference type="Proteomes" id="UP000623967"/>
    </source>
</evidence>
<dbReference type="SUPFAM" id="SSF47090">
    <property type="entry name" value="PGBD-like"/>
    <property type="match status" value="1"/>
</dbReference>
<keyword evidence="3" id="KW-1185">Reference proteome</keyword>
<feature type="domain" description="Peptidoglycan binding-like" evidence="1">
    <location>
        <begin position="3"/>
        <end position="59"/>
    </location>
</feature>
<gene>
    <name evidence="2" type="ORF">JK635_23980</name>
</gene>
<dbReference type="InterPro" id="IPR002477">
    <property type="entry name" value="Peptidoglycan-bd-like"/>
</dbReference>
<dbReference type="Pfam" id="PF01471">
    <property type="entry name" value="PG_binding_1"/>
    <property type="match status" value="1"/>
</dbReference>
<protein>
    <submittedName>
        <fullName evidence="2">Peptidoglycan-binding protein</fullName>
    </submittedName>
</protein>
<reference evidence="2 3" key="1">
    <citation type="submission" date="2021-01" db="EMBL/GenBank/DDBJ databases">
        <title>Genome public.</title>
        <authorList>
            <person name="Liu C."/>
            <person name="Sun Q."/>
        </authorList>
    </citation>
    <scope>NUCLEOTIDE SEQUENCE [LARGE SCALE GENOMIC DNA]</scope>
    <source>
        <strain evidence="2 3">YIM B02564</strain>
    </source>
</reference>
<dbReference type="Gene3D" id="1.10.101.10">
    <property type="entry name" value="PGBD-like superfamily/PGBD"/>
    <property type="match status" value="1"/>
</dbReference>
<comment type="caution">
    <text evidence="2">The sequence shown here is derived from an EMBL/GenBank/DDBJ whole genome shotgun (WGS) entry which is preliminary data.</text>
</comment>
<dbReference type="RefSeq" id="WP_202656461.1">
    <property type="nucleotide sequence ID" value="NZ_JAESWB010000414.1"/>
</dbReference>
<name>A0ABS1TVZ2_9BACI</name>
<dbReference type="EMBL" id="JAESWB010000414">
    <property type="protein sequence ID" value="MBL4955204.1"/>
    <property type="molecule type" value="Genomic_DNA"/>
</dbReference>
<organism evidence="2 3">
    <name type="scientific">Neobacillus paridis</name>
    <dbReference type="NCBI Taxonomy" id="2803862"/>
    <lineage>
        <taxon>Bacteria</taxon>
        <taxon>Bacillati</taxon>
        <taxon>Bacillota</taxon>
        <taxon>Bacilli</taxon>
        <taxon>Bacillales</taxon>
        <taxon>Bacillaceae</taxon>
        <taxon>Neobacillus</taxon>
    </lineage>
</organism>